<name>A0A0C3SDI9_PHLG1</name>
<feature type="compositionally biased region" description="Basic and acidic residues" evidence="1">
    <location>
        <begin position="496"/>
        <end position="512"/>
    </location>
</feature>
<dbReference type="SUPFAM" id="SSF52047">
    <property type="entry name" value="RNI-like"/>
    <property type="match status" value="1"/>
</dbReference>
<dbReference type="Gene3D" id="3.80.10.10">
    <property type="entry name" value="Ribonuclease Inhibitor"/>
    <property type="match status" value="1"/>
</dbReference>
<accession>A0A0C3SDI9</accession>
<keyword evidence="3" id="KW-1185">Reference proteome</keyword>
<organism evidence="2 3">
    <name type="scientific">Phlebiopsis gigantea (strain 11061_1 CR5-6)</name>
    <name type="common">White-rot fungus</name>
    <name type="synonym">Peniophora gigantea</name>
    <dbReference type="NCBI Taxonomy" id="745531"/>
    <lineage>
        <taxon>Eukaryota</taxon>
        <taxon>Fungi</taxon>
        <taxon>Dikarya</taxon>
        <taxon>Basidiomycota</taxon>
        <taxon>Agaricomycotina</taxon>
        <taxon>Agaricomycetes</taxon>
        <taxon>Polyporales</taxon>
        <taxon>Phanerochaetaceae</taxon>
        <taxon>Phlebiopsis</taxon>
    </lineage>
</organism>
<dbReference type="EMBL" id="KN840463">
    <property type="protein sequence ID" value="KIP09705.1"/>
    <property type="molecule type" value="Genomic_DNA"/>
</dbReference>
<dbReference type="OrthoDB" id="3352270at2759"/>
<dbReference type="Gene3D" id="1.20.1280.50">
    <property type="match status" value="1"/>
</dbReference>
<protein>
    <submittedName>
        <fullName evidence="2">Uncharacterized protein</fullName>
    </submittedName>
</protein>
<feature type="region of interest" description="Disordered" evidence="1">
    <location>
        <begin position="496"/>
        <end position="570"/>
    </location>
</feature>
<dbReference type="AlphaFoldDB" id="A0A0C3SDI9"/>
<dbReference type="STRING" id="745531.A0A0C3SDI9"/>
<dbReference type="InterPro" id="IPR032675">
    <property type="entry name" value="LRR_dom_sf"/>
</dbReference>
<dbReference type="InterPro" id="IPR036047">
    <property type="entry name" value="F-box-like_dom_sf"/>
</dbReference>
<evidence type="ECO:0000256" key="1">
    <source>
        <dbReference type="SAM" id="MobiDB-lite"/>
    </source>
</evidence>
<reference evidence="2 3" key="1">
    <citation type="journal article" date="2014" name="PLoS Genet.">
        <title>Analysis of the Phlebiopsis gigantea genome, transcriptome and secretome provides insight into its pioneer colonization strategies of wood.</title>
        <authorList>
            <person name="Hori C."/>
            <person name="Ishida T."/>
            <person name="Igarashi K."/>
            <person name="Samejima M."/>
            <person name="Suzuki H."/>
            <person name="Master E."/>
            <person name="Ferreira P."/>
            <person name="Ruiz-Duenas F.J."/>
            <person name="Held B."/>
            <person name="Canessa P."/>
            <person name="Larrondo L.F."/>
            <person name="Schmoll M."/>
            <person name="Druzhinina I.S."/>
            <person name="Kubicek C.P."/>
            <person name="Gaskell J.A."/>
            <person name="Kersten P."/>
            <person name="St John F."/>
            <person name="Glasner J."/>
            <person name="Sabat G."/>
            <person name="Splinter BonDurant S."/>
            <person name="Syed K."/>
            <person name="Yadav J."/>
            <person name="Mgbeahuruike A.C."/>
            <person name="Kovalchuk A."/>
            <person name="Asiegbu F.O."/>
            <person name="Lackner G."/>
            <person name="Hoffmeister D."/>
            <person name="Rencoret J."/>
            <person name="Gutierrez A."/>
            <person name="Sun H."/>
            <person name="Lindquist E."/>
            <person name="Barry K."/>
            <person name="Riley R."/>
            <person name="Grigoriev I.V."/>
            <person name="Henrissat B."/>
            <person name="Kues U."/>
            <person name="Berka R.M."/>
            <person name="Martinez A.T."/>
            <person name="Covert S.F."/>
            <person name="Blanchette R.A."/>
            <person name="Cullen D."/>
        </authorList>
    </citation>
    <scope>NUCLEOTIDE SEQUENCE [LARGE SCALE GENOMIC DNA]</scope>
    <source>
        <strain evidence="2 3">11061_1 CR5-6</strain>
    </source>
</reference>
<dbReference type="HOGENOM" id="CLU_020999_1_1_1"/>
<evidence type="ECO:0000313" key="3">
    <source>
        <dbReference type="Proteomes" id="UP000053257"/>
    </source>
</evidence>
<proteinExistence type="predicted"/>
<evidence type="ECO:0000313" key="2">
    <source>
        <dbReference type="EMBL" id="KIP09705.1"/>
    </source>
</evidence>
<dbReference type="Proteomes" id="UP000053257">
    <property type="component" value="Unassembled WGS sequence"/>
</dbReference>
<feature type="compositionally biased region" description="Acidic residues" evidence="1">
    <location>
        <begin position="554"/>
        <end position="570"/>
    </location>
</feature>
<gene>
    <name evidence="2" type="ORF">PHLGIDRAFT_308473</name>
</gene>
<sequence length="570" mass="64049">MARRPPPPQAAPAAYYYHPFQIMAPKSDAGRSPKTVSPIHALPVELLSRVFMLGQPDNTPYPDFPPDCSPTFEVLVSHVCHHWREIALATPSLWTTIHLRLKSHMDRSRAYLYRRKHKLIDILVDTCAEDEYEPGYNLFRPEFIDIFEPFKPTVDAWRSFALKVRHKDCKIGARDVLSTCGSARNLEYLQLWHIENWESAERLFTQIGPPPVVIFDKELPKLQHLSLIGVNVPWAQVNFLEDLTTIEFALHSVDVRIPYEIWANMLKTSPRLEKLSLYYSGPKPGDFPWPNEVIALPGMKELSLTDLDAPYLCDILRYLHMPHLTTLRLELPAQEPGQSFAELIDDLIVPKRPEPTTPATTGAQKQPAQPAGTMFPQLATLAVHALECTPADFRRLLEAAPTVTRLDVGCARLDAALVDELLRVSAPAEVDAADKGKGRAPYAGVLLPDLDTVRVSGLAPATLLRLVDFRRAQGRPVHTWLVSERMRDAALERAAAEMDARGDGERIEWFKSDEDEEDDGDDDEEGDDEDAEGYTDDEEDDVAGPPKIASADAPFEDDNVPVEYSDEEEE</sequence>
<dbReference type="SUPFAM" id="SSF81383">
    <property type="entry name" value="F-box domain"/>
    <property type="match status" value="1"/>
</dbReference>
<feature type="compositionally biased region" description="Acidic residues" evidence="1">
    <location>
        <begin position="513"/>
        <end position="542"/>
    </location>
</feature>